<gene>
    <name evidence="1" type="ORF">KEC57_06375</name>
</gene>
<name>A0A9X1LUB6_9MICO</name>
<protein>
    <submittedName>
        <fullName evidence="1">Uncharacterized protein</fullName>
    </submittedName>
</protein>
<dbReference type="EMBL" id="JAGTTN010000002">
    <property type="protein sequence ID" value="MCC2031808.1"/>
    <property type="molecule type" value="Genomic_DNA"/>
</dbReference>
<accession>A0A9X1LUB6</accession>
<proteinExistence type="predicted"/>
<keyword evidence="2" id="KW-1185">Reference proteome</keyword>
<dbReference type="AlphaFoldDB" id="A0A9X1LUB6"/>
<evidence type="ECO:0000313" key="1">
    <source>
        <dbReference type="EMBL" id="MCC2031808.1"/>
    </source>
</evidence>
<evidence type="ECO:0000313" key="2">
    <source>
        <dbReference type="Proteomes" id="UP001139354"/>
    </source>
</evidence>
<dbReference type="Proteomes" id="UP001139354">
    <property type="component" value="Unassembled WGS sequence"/>
</dbReference>
<reference evidence="1" key="1">
    <citation type="submission" date="2021-04" db="EMBL/GenBank/DDBJ databases">
        <title>Microbacterium tenobrionis sp. nov. and Microbacterium allomyrinae sp. nov., isolated from larvae of Tenobrio molitor and Allomyrina dichotoma, respectively.</title>
        <authorList>
            <person name="Lee S.D."/>
        </authorList>
    </citation>
    <scope>NUCLEOTIDE SEQUENCE</scope>
    <source>
        <strain evidence="1">BWT-G7</strain>
    </source>
</reference>
<dbReference type="RefSeq" id="WP_229383740.1">
    <property type="nucleotide sequence ID" value="NZ_JAGTTN010000002.1"/>
</dbReference>
<comment type="caution">
    <text evidence="1">The sequence shown here is derived from an EMBL/GenBank/DDBJ whole genome shotgun (WGS) entry which is preliminary data.</text>
</comment>
<organism evidence="1 2">
    <name type="scientific">Microbacterium allomyrinae</name>
    <dbReference type="NCBI Taxonomy" id="2830666"/>
    <lineage>
        <taxon>Bacteria</taxon>
        <taxon>Bacillati</taxon>
        <taxon>Actinomycetota</taxon>
        <taxon>Actinomycetes</taxon>
        <taxon>Micrococcales</taxon>
        <taxon>Microbacteriaceae</taxon>
        <taxon>Microbacterium</taxon>
    </lineage>
</organism>
<sequence length="101" mass="10672">MSHIIGGSAFGRGDALIDTTDAVLLDGTSVAVIGALRQEGVETVIALELRGRVNHATERSDVLYLLNGEGAADIISQLLGVAHRANPKFLNELLERIGQLP</sequence>